<keyword evidence="3" id="KW-1185">Reference proteome</keyword>
<evidence type="ECO:0000313" key="3">
    <source>
        <dbReference type="Proteomes" id="UP001159363"/>
    </source>
</evidence>
<sequence>MPPSPNFPRGLTFWRLRRDVKGENDPQIVRLYVQGAELRAVFFFVQLAMWMAPCDKWFTAGGGKAYTTYVVHRSRWLRTTNLPLPTLNCSPANTSSEYGMSNAREMQRSVKQRKHREKTHPSRVTYATLPTENGESGANIGEPRAVGSGKRALAFRSSSNYMSLKGKTQHIYTPSPAHHTSVDCQSSEGEYRSPIHTPSPTQAHLIRCQSSKGEDVPELLPTPKKKEIKAFLLYFHHSLSPHRNQLHKDIHDEKIRQRTSVRINLGGRGEMPGNFPAHKMISPNLCYKNDSLARGRNLPTRRCAIMQFSQVVKSEAALSSQVPNSRSQEHSECVNRRQAVFCSEGRAGDCETNLLVSSSDFRALFARCWRSLRKQSSRPSEMPGQDFWRGAENKRSCQRDKCSGRGWLIGWATGKCEFLARRHTASSGQLASSIYRLFHTQGISNLSPTLSSTLLRASPTWCLKCNAECLKSAFFFVAKPLNVHATQRNYCTPVLRLARRSVWASGARVSVVLIAPALLCLGRAKNLETNLFKFEDILRSMQCCCRNRSGESWKFFRLAAGRETKRLRHLYSLQTKREVSLPPPPHPFNITHTIVVAVPAHRSYNKQLAKLPRRAVVLSVNSRGPSMMGKKGRGFEQRQLQAEYRSESYYAGLSCHLTKHVDATVRSEGIRKEQVEKRHLSPRKHRNSPPEHKTLQTKWRHSCFDAAIT</sequence>
<feature type="region of interest" description="Disordered" evidence="1">
    <location>
        <begin position="171"/>
        <end position="200"/>
    </location>
</feature>
<comment type="caution">
    <text evidence="2">The sequence shown here is derived from an EMBL/GenBank/DDBJ whole genome shotgun (WGS) entry which is preliminary data.</text>
</comment>
<reference evidence="2 3" key="1">
    <citation type="submission" date="2023-02" db="EMBL/GenBank/DDBJ databases">
        <title>LHISI_Scaffold_Assembly.</title>
        <authorList>
            <person name="Stuart O.P."/>
            <person name="Cleave R."/>
            <person name="Magrath M.J.L."/>
            <person name="Mikheyev A.S."/>
        </authorList>
    </citation>
    <scope>NUCLEOTIDE SEQUENCE [LARGE SCALE GENOMIC DNA]</scope>
    <source>
        <strain evidence="2">Daus_M_001</strain>
        <tissue evidence="2">Leg muscle</tissue>
    </source>
</reference>
<name>A0ABQ9GCF3_9NEOP</name>
<feature type="compositionally biased region" description="Basic and acidic residues" evidence="1">
    <location>
        <begin position="668"/>
        <end position="679"/>
    </location>
</feature>
<feature type="region of interest" description="Disordered" evidence="1">
    <location>
        <begin position="668"/>
        <end position="695"/>
    </location>
</feature>
<dbReference type="EMBL" id="JARBHB010000013">
    <property type="protein sequence ID" value="KAJ8870095.1"/>
    <property type="molecule type" value="Genomic_DNA"/>
</dbReference>
<evidence type="ECO:0000256" key="1">
    <source>
        <dbReference type="SAM" id="MobiDB-lite"/>
    </source>
</evidence>
<dbReference type="Proteomes" id="UP001159363">
    <property type="component" value="Chromosome 12"/>
</dbReference>
<protein>
    <submittedName>
        <fullName evidence="2">Uncharacterized protein</fullName>
    </submittedName>
</protein>
<evidence type="ECO:0000313" key="2">
    <source>
        <dbReference type="EMBL" id="KAJ8870095.1"/>
    </source>
</evidence>
<accession>A0ABQ9GCF3</accession>
<organism evidence="2 3">
    <name type="scientific">Dryococelus australis</name>
    <dbReference type="NCBI Taxonomy" id="614101"/>
    <lineage>
        <taxon>Eukaryota</taxon>
        <taxon>Metazoa</taxon>
        <taxon>Ecdysozoa</taxon>
        <taxon>Arthropoda</taxon>
        <taxon>Hexapoda</taxon>
        <taxon>Insecta</taxon>
        <taxon>Pterygota</taxon>
        <taxon>Neoptera</taxon>
        <taxon>Polyneoptera</taxon>
        <taxon>Phasmatodea</taxon>
        <taxon>Verophasmatodea</taxon>
        <taxon>Anareolatae</taxon>
        <taxon>Phasmatidae</taxon>
        <taxon>Eurycanthinae</taxon>
        <taxon>Dryococelus</taxon>
    </lineage>
</organism>
<gene>
    <name evidence="2" type="ORF">PR048_029107</name>
</gene>
<proteinExistence type="predicted"/>